<evidence type="ECO:0000313" key="1">
    <source>
        <dbReference type="EMBL" id="VAV97285.1"/>
    </source>
</evidence>
<gene>
    <name evidence="1" type="ORF">MNBD_ACTINO01-1021</name>
</gene>
<sequence length="82" mass="8694">VLGPGAVADLLRITAAAHSGRSLKEPVHLSTLLAAGLVLWHNETLTVPDTVPPVPRHIVARFPPALRRAHAGAVARNNYSHT</sequence>
<feature type="non-terminal residue" evidence="1">
    <location>
        <position position="1"/>
    </location>
</feature>
<dbReference type="AlphaFoldDB" id="A0A3B0SR25"/>
<dbReference type="EMBL" id="UOEI01000203">
    <property type="protein sequence ID" value="VAV97285.1"/>
    <property type="molecule type" value="Genomic_DNA"/>
</dbReference>
<organism evidence="1">
    <name type="scientific">hydrothermal vent metagenome</name>
    <dbReference type="NCBI Taxonomy" id="652676"/>
    <lineage>
        <taxon>unclassified sequences</taxon>
        <taxon>metagenomes</taxon>
        <taxon>ecological metagenomes</taxon>
    </lineage>
</organism>
<name>A0A3B0SR25_9ZZZZ</name>
<protein>
    <submittedName>
        <fullName evidence="1">Uncharacterized protein</fullName>
    </submittedName>
</protein>
<accession>A0A3B0SR25</accession>
<reference evidence="1" key="1">
    <citation type="submission" date="2018-06" db="EMBL/GenBank/DDBJ databases">
        <authorList>
            <person name="Zhirakovskaya E."/>
        </authorList>
    </citation>
    <scope>NUCLEOTIDE SEQUENCE</scope>
</reference>
<proteinExistence type="predicted"/>